<dbReference type="HOGENOM" id="CLU_2945345_0_0_1"/>
<accession>A0A0D3FCW4</accession>
<dbReference type="PaxDb" id="65489-OBART03G00930.1"/>
<dbReference type="Gramene" id="OBART03G00930.1">
    <property type="protein sequence ID" value="OBART03G00930.1"/>
    <property type="gene ID" value="OBART03G00930"/>
</dbReference>
<keyword evidence="2" id="KW-1185">Reference proteome</keyword>
<reference evidence="1" key="2">
    <citation type="submission" date="2015-03" db="UniProtKB">
        <authorList>
            <consortium name="EnsemblPlants"/>
        </authorList>
    </citation>
    <scope>IDENTIFICATION</scope>
</reference>
<dbReference type="AlphaFoldDB" id="A0A0D3FCW4"/>
<dbReference type="EnsemblPlants" id="OBART03G00930.1">
    <property type="protein sequence ID" value="OBART03G00930.1"/>
    <property type="gene ID" value="OBART03G00930"/>
</dbReference>
<sequence length="60" mass="6780">MDLLFKLNFCIESSLELEIQVDKKDKAGHHLIDGRRSRCCVTREAEVPDHGQSSPAPMRA</sequence>
<evidence type="ECO:0000313" key="2">
    <source>
        <dbReference type="Proteomes" id="UP000026960"/>
    </source>
</evidence>
<dbReference type="Proteomes" id="UP000026960">
    <property type="component" value="Chromosome 3"/>
</dbReference>
<proteinExistence type="predicted"/>
<protein>
    <submittedName>
        <fullName evidence="1">Uncharacterized protein</fullName>
    </submittedName>
</protein>
<reference evidence="1" key="1">
    <citation type="journal article" date="2009" name="Rice">
        <title>De Novo Next Generation Sequencing of Plant Genomes.</title>
        <authorList>
            <person name="Rounsley S."/>
            <person name="Marri P.R."/>
            <person name="Yu Y."/>
            <person name="He R."/>
            <person name="Sisneros N."/>
            <person name="Goicoechea J.L."/>
            <person name="Lee S.J."/>
            <person name="Angelova A."/>
            <person name="Kudrna D."/>
            <person name="Luo M."/>
            <person name="Affourtit J."/>
            <person name="Desany B."/>
            <person name="Knight J."/>
            <person name="Niazi F."/>
            <person name="Egholm M."/>
            <person name="Wing R.A."/>
        </authorList>
    </citation>
    <scope>NUCLEOTIDE SEQUENCE [LARGE SCALE GENOMIC DNA]</scope>
    <source>
        <strain evidence="1">cv. IRGC 105608</strain>
    </source>
</reference>
<organism evidence="1">
    <name type="scientific">Oryza barthii</name>
    <dbReference type="NCBI Taxonomy" id="65489"/>
    <lineage>
        <taxon>Eukaryota</taxon>
        <taxon>Viridiplantae</taxon>
        <taxon>Streptophyta</taxon>
        <taxon>Embryophyta</taxon>
        <taxon>Tracheophyta</taxon>
        <taxon>Spermatophyta</taxon>
        <taxon>Magnoliopsida</taxon>
        <taxon>Liliopsida</taxon>
        <taxon>Poales</taxon>
        <taxon>Poaceae</taxon>
        <taxon>BOP clade</taxon>
        <taxon>Oryzoideae</taxon>
        <taxon>Oryzeae</taxon>
        <taxon>Oryzinae</taxon>
        <taxon>Oryza</taxon>
    </lineage>
</organism>
<evidence type="ECO:0000313" key="1">
    <source>
        <dbReference type="EnsemblPlants" id="OBART03G00930.1"/>
    </source>
</evidence>
<name>A0A0D3FCW4_9ORYZ</name>